<dbReference type="GeneID" id="54294380"/>
<dbReference type="Proteomes" id="UP000799438">
    <property type="component" value="Unassembled WGS sequence"/>
</dbReference>
<proteinExistence type="predicted"/>
<dbReference type="InterPro" id="IPR023296">
    <property type="entry name" value="Glyco_hydro_beta-prop_sf"/>
</dbReference>
<dbReference type="RefSeq" id="XP_033397860.1">
    <property type="nucleotide sequence ID" value="XM_033536884.1"/>
</dbReference>
<dbReference type="InterPro" id="IPR050727">
    <property type="entry name" value="GH43_arabinanases"/>
</dbReference>
<dbReference type="EMBL" id="ML995485">
    <property type="protein sequence ID" value="KAF2142148.1"/>
    <property type="molecule type" value="Genomic_DNA"/>
</dbReference>
<dbReference type="PANTHER" id="PTHR43301:SF8">
    <property type="entry name" value="ARABINOSIDASE-RELATED"/>
    <property type="match status" value="1"/>
</dbReference>
<evidence type="ECO:0000313" key="3">
    <source>
        <dbReference type="Proteomes" id="UP000799438"/>
    </source>
</evidence>
<sequence>MFLSALFLLCEAALAHPPQSLDFSGASVSRRADSSLVGYLGVFFLGADPDVYFYLSEGNDPLAFSALNGGEPVIEPTLGTKGVRDPAVVAGGGDEAGRKWYIVGTDLDISKTTWDAAQRTGSRGIFVWESSDLVNWSEERLVEVEDSTAGMVWAPEAIWDSDKGQYLVHWASAFYASTDSAHSSTASAIKIRYAHTSDFRAFSAPQTYIDNAPASTIDLTFLPLGTNAYARFLKNETAKTVYQEVSADGLFGTWTRPGGPDAVIQTQVEGPAVYWDNEVEGKAHLLLDYYGGDGYAPFESKDVKGAAWAASQGADAFPPGLRHGAVLGVNQTIFDALRQTYG</sequence>
<dbReference type="Gene3D" id="2.115.10.20">
    <property type="entry name" value="Glycosyl hydrolase domain, family 43"/>
    <property type="match status" value="1"/>
</dbReference>
<reference evidence="2" key="1">
    <citation type="journal article" date="2020" name="Stud. Mycol.">
        <title>101 Dothideomycetes genomes: a test case for predicting lifestyles and emergence of pathogens.</title>
        <authorList>
            <person name="Haridas S."/>
            <person name="Albert R."/>
            <person name="Binder M."/>
            <person name="Bloem J."/>
            <person name="Labutti K."/>
            <person name="Salamov A."/>
            <person name="Andreopoulos B."/>
            <person name="Baker S."/>
            <person name="Barry K."/>
            <person name="Bills G."/>
            <person name="Bluhm B."/>
            <person name="Cannon C."/>
            <person name="Castanera R."/>
            <person name="Culley D."/>
            <person name="Daum C."/>
            <person name="Ezra D."/>
            <person name="Gonzalez J."/>
            <person name="Henrissat B."/>
            <person name="Kuo A."/>
            <person name="Liang C."/>
            <person name="Lipzen A."/>
            <person name="Lutzoni F."/>
            <person name="Magnuson J."/>
            <person name="Mondo S."/>
            <person name="Nolan M."/>
            <person name="Ohm R."/>
            <person name="Pangilinan J."/>
            <person name="Park H.-J."/>
            <person name="Ramirez L."/>
            <person name="Alfaro M."/>
            <person name="Sun H."/>
            <person name="Tritt A."/>
            <person name="Yoshinaga Y."/>
            <person name="Zwiers L.-H."/>
            <person name="Turgeon B."/>
            <person name="Goodwin S."/>
            <person name="Spatafora J."/>
            <person name="Crous P."/>
            <person name="Grigoriev I."/>
        </authorList>
    </citation>
    <scope>NUCLEOTIDE SEQUENCE</scope>
    <source>
        <strain evidence="2">CBS 121167</strain>
    </source>
</reference>
<keyword evidence="1" id="KW-0732">Signal</keyword>
<keyword evidence="3" id="KW-1185">Reference proteome</keyword>
<protein>
    <submittedName>
        <fullName evidence="2">Glycoside hydrolase family 43 protein</fullName>
    </submittedName>
</protein>
<evidence type="ECO:0000256" key="1">
    <source>
        <dbReference type="SAM" id="SignalP"/>
    </source>
</evidence>
<gene>
    <name evidence="2" type="ORF">K452DRAFT_227203</name>
</gene>
<keyword evidence="2" id="KW-0378">Hydrolase</keyword>
<organism evidence="2 3">
    <name type="scientific">Aplosporella prunicola CBS 121167</name>
    <dbReference type="NCBI Taxonomy" id="1176127"/>
    <lineage>
        <taxon>Eukaryota</taxon>
        <taxon>Fungi</taxon>
        <taxon>Dikarya</taxon>
        <taxon>Ascomycota</taxon>
        <taxon>Pezizomycotina</taxon>
        <taxon>Dothideomycetes</taxon>
        <taxon>Dothideomycetes incertae sedis</taxon>
        <taxon>Botryosphaeriales</taxon>
        <taxon>Aplosporellaceae</taxon>
        <taxon>Aplosporella</taxon>
    </lineage>
</organism>
<accession>A0A6A6BF03</accession>
<dbReference type="OrthoDB" id="19657at2759"/>
<dbReference type="GO" id="GO:0016787">
    <property type="term" value="F:hydrolase activity"/>
    <property type="evidence" value="ECO:0007669"/>
    <property type="project" value="UniProtKB-KW"/>
</dbReference>
<feature type="chain" id="PRO_5025353868" evidence="1">
    <location>
        <begin position="16"/>
        <end position="342"/>
    </location>
</feature>
<feature type="signal peptide" evidence="1">
    <location>
        <begin position="1"/>
        <end position="15"/>
    </location>
</feature>
<name>A0A6A6BF03_9PEZI</name>
<evidence type="ECO:0000313" key="2">
    <source>
        <dbReference type="EMBL" id="KAF2142148.1"/>
    </source>
</evidence>
<dbReference type="PANTHER" id="PTHR43301">
    <property type="entry name" value="ARABINAN ENDO-1,5-ALPHA-L-ARABINOSIDASE"/>
    <property type="match status" value="1"/>
</dbReference>
<dbReference type="SUPFAM" id="SSF75005">
    <property type="entry name" value="Arabinanase/levansucrase/invertase"/>
    <property type="match status" value="1"/>
</dbReference>
<dbReference type="CDD" id="cd08983">
    <property type="entry name" value="GH43_Bt3655-like"/>
    <property type="match status" value="1"/>
</dbReference>
<dbReference type="AlphaFoldDB" id="A0A6A6BF03"/>